<dbReference type="EMBL" id="BPLR01005884">
    <property type="protein sequence ID" value="GIY05863.1"/>
    <property type="molecule type" value="Genomic_DNA"/>
</dbReference>
<accession>A0AAV4Q849</accession>
<feature type="region of interest" description="Disordered" evidence="1">
    <location>
        <begin position="15"/>
        <end position="42"/>
    </location>
</feature>
<evidence type="ECO:0000313" key="2">
    <source>
        <dbReference type="EMBL" id="GIY05863.1"/>
    </source>
</evidence>
<name>A0AAV4Q849_CAEEX</name>
<feature type="region of interest" description="Disordered" evidence="1">
    <location>
        <begin position="126"/>
        <end position="150"/>
    </location>
</feature>
<sequence length="190" mass="20924">MKPINLIPIKTQNSINYLPKTRRKKKTGEKKEKKKERKLEKFSFSEKNPRIIFAANPFFGQPGLDSCKAPFTILPNNPWTLYRAEEDVMGEKHQGYHSERGRPPLRPGPLLRRGEAGASLLLHDRGHPDPQVEARGALPSRGVSPVEGRSPGSLPLLPAVRTRTLVPLPAAAAALPGKAPGRQPLAALCR</sequence>
<proteinExistence type="predicted"/>
<keyword evidence="3" id="KW-1185">Reference proteome</keyword>
<dbReference type="Proteomes" id="UP001054945">
    <property type="component" value="Unassembled WGS sequence"/>
</dbReference>
<dbReference type="AlphaFoldDB" id="A0AAV4Q849"/>
<protein>
    <submittedName>
        <fullName evidence="2">Uncharacterized protein</fullName>
    </submittedName>
</protein>
<evidence type="ECO:0000313" key="3">
    <source>
        <dbReference type="Proteomes" id="UP001054945"/>
    </source>
</evidence>
<organism evidence="2 3">
    <name type="scientific">Caerostris extrusa</name>
    <name type="common">Bark spider</name>
    <name type="synonym">Caerostris bankana</name>
    <dbReference type="NCBI Taxonomy" id="172846"/>
    <lineage>
        <taxon>Eukaryota</taxon>
        <taxon>Metazoa</taxon>
        <taxon>Ecdysozoa</taxon>
        <taxon>Arthropoda</taxon>
        <taxon>Chelicerata</taxon>
        <taxon>Arachnida</taxon>
        <taxon>Araneae</taxon>
        <taxon>Araneomorphae</taxon>
        <taxon>Entelegynae</taxon>
        <taxon>Araneoidea</taxon>
        <taxon>Araneidae</taxon>
        <taxon>Caerostris</taxon>
    </lineage>
</organism>
<feature type="compositionally biased region" description="Basic residues" evidence="1">
    <location>
        <begin position="20"/>
        <end position="36"/>
    </location>
</feature>
<reference evidence="2 3" key="1">
    <citation type="submission" date="2021-06" db="EMBL/GenBank/DDBJ databases">
        <title>Caerostris extrusa draft genome.</title>
        <authorList>
            <person name="Kono N."/>
            <person name="Arakawa K."/>
        </authorList>
    </citation>
    <scope>NUCLEOTIDE SEQUENCE [LARGE SCALE GENOMIC DNA]</scope>
</reference>
<gene>
    <name evidence="2" type="ORF">CEXT_775741</name>
</gene>
<evidence type="ECO:0000256" key="1">
    <source>
        <dbReference type="SAM" id="MobiDB-lite"/>
    </source>
</evidence>
<comment type="caution">
    <text evidence="2">The sequence shown here is derived from an EMBL/GenBank/DDBJ whole genome shotgun (WGS) entry which is preliminary data.</text>
</comment>